<protein>
    <submittedName>
        <fullName evidence="2">Uncharacterized protein</fullName>
    </submittedName>
</protein>
<keyword evidence="1" id="KW-0472">Membrane</keyword>
<evidence type="ECO:0000256" key="1">
    <source>
        <dbReference type="SAM" id="Phobius"/>
    </source>
</evidence>
<keyword evidence="1" id="KW-0812">Transmembrane</keyword>
<dbReference type="Proteomes" id="UP000053327">
    <property type="component" value="Unassembled WGS sequence"/>
</dbReference>
<dbReference type="AlphaFoldDB" id="A0A0J9T1B2"/>
<evidence type="ECO:0000313" key="3">
    <source>
        <dbReference type="Proteomes" id="UP000053327"/>
    </source>
</evidence>
<dbReference type="EMBL" id="KQ234743">
    <property type="protein sequence ID" value="KMZ88909.1"/>
    <property type="molecule type" value="Genomic_DNA"/>
</dbReference>
<proteinExistence type="predicted"/>
<gene>
    <name evidence="2" type="ORF">PVBG_05838</name>
</gene>
<accession>A0A0J9T1B2</accession>
<organism evidence="2 3">
    <name type="scientific">Plasmodium vivax (strain Brazil I)</name>
    <dbReference type="NCBI Taxonomy" id="1033975"/>
    <lineage>
        <taxon>Eukaryota</taxon>
        <taxon>Sar</taxon>
        <taxon>Alveolata</taxon>
        <taxon>Apicomplexa</taxon>
        <taxon>Aconoidasida</taxon>
        <taxon>Haemosporida</taxon>
        <taxon>Plasmodiidae</taxon>
        <taxon>Plasmodium</taxon>
        <taxon>Plasmodium (Plasmodium)</taxon>
    </lineage>
</organism>
<evidence type="ECO:0000313" key="2">
    <source>
        <dbReference type="EMBL" id="KMZ88909.1"/>
    </source>
</evidence>
<name>A0A0J9T1B2_PLAV1</name>
<feature type="transmembrane region" description="Helical" evidence="1">
    <location>
        <begin position="218"/>
        <end position="240"/>
    </location>
</feature>
<keyword evidence="1" id="KW-1133">Transmembrane helix</keyword>
<sequence>MKISLIIFKKNLNYNERNHNYNDNVFQPKCGTEIFKTFRRQFDLENDEYLEYMNKINDPTLKYVSVYLVQYYKDGYKYFGKSTKPYRSGACRYLIKWLHEKRDLFTYGKMCQKKLNLWNDKIVKLWEMLLKNSKYFDNEQKPWCDNPLLSFETTFPPYVSMHKCAEIISKEPCSKVLDCPQVPTECNCSVKEIPVNSLETAPLPETNHPPDTDRTKNLAVTSGFTAVGTLGTLFFLYRVINKQ</sequence>
<reference evidence="2 3" key="1">
    <citation type="submission" date="2011-08" db="EMBL/GenBank/DDBJ databases">
        <title>The Genome Sequence of Plasmodium vivax Brazil I.</title>
        <authorList>
            <consortium name="The Broad Institute Genome Sequencing Platform"/>
            <consortium name="The Broad Institute Genome Sequencing Center for Infectious Disease"/>
            <person name="Neafsey D."/>
            <person name="Carlton J."/>
            <person name="Barnwell J."/>
            <person name="Collins W."/>
            <person name="Escalante A."/>
            <person name="Mullikin J."/>
            <person name="Saul A."/>
            <person name="Guigo R."/>
            <person name="Camara F."/>
            <person name="Young S.K."/>
            <person name="Zeng Q."/>
            <person name="Gargeya S."/>
            <person name="Fitzgerald M."/>
            <person name="Haas B."/>
            <person name="Abouelleil A."/>
            <person name="Alvarado L."/>
            <person name="Arachchi H.M."/>
            <person name="Berlin A."/>
            <person name="Brown A."/>
            <person name="Chapman S.B."/>
            <person name="Chen Z."/>
            <person name="Dunbar C."/>
            <person name="Freedman E."/>
            <person name="Gearin G."/>
            <person name="Gellesch M."/>
            <person name="Goldberg J."/>
            <person name="Griggs A."/>
            <person name="Gujja S."/>
            <person name="Heiman D."/>
            <person name="Howarth C."/>
            <person name="Larson L."/>
            <person name="Lui A."/>
            <person name="MacDonald P.J.P."/>
            <person name="Montmayeur A."/>
            <person name="Murphy C."/>
            <person name="Neiman D."/>
            <person name="Pearson M."/>
            <person name="Priest M."/>
            <person name="Roberts A."/>
            <person name="Saif S."/>
            <person name="Shea T."/>
            <person name="Shenoy N."/>
            <person name="Sisk P."/>
            <person name="Stolte C."/>
            <person name="Sykes S."/>
            <person name="Wortman J."/>
            <person name="Nusbaum C."/>
            <person name="Birren B."/>
        </authorList>
    </citation>
    <scope>NUCLEOTIDE SEQUENCE [LARGE SCALE GENOMIC DNA]</scope>
    <source>
        <strain evidence="2 3">Brazil I</strain>
    </source>
</reference>